<dbReference type="CDD" id="cd23992">
    <property type="entry name" value="PBP_GOBP"/>
    <property type="match status" value="1"/>
</dbReference>
<protein>
    <submittedName>
        <fullName evidence="6">Odorant-binding protein 12</fullName>
    </submittedName>
</protein>
<dbReference type="Gene3D" id="1.10.238.20">
    <property type="entry name" value="Pheromone/general odorant binding protein domain"/>
    <property type="match status" value="1"/>
</dbReference>
<dbReference type="GO" id="GO:0005549">
    <property type="term" value="F:odorant binding"/>
    <property type="evidence" value="ECO:0007669"/>
    <property type="project" value="InterPro"/>
</dbReference>
<dbReference type="InterPro" id="IPR036728">
    <property type="entry name" value="PBP_GOBP_sf"/>
</dbReference>
<gene>
    <name evidence="6" type="primary">DplaOBP12</name>
</gene>
<dbReference type="PANTHER" id="PTHR11857">
    <property type="entry name" value="ODORANT BINDING PROTEIN-RELATED"/>
    <property type="match status" value="1"/>
</dbReference>
<evidence type="ECO:0000313" key="6">
    <source>
        <dbReference type="EMBL" id="BAS69451.1"/>
    </source>
</evidence>
<evidence type="ECO:0000256" key="4">
    <source>
        <dbReference type="ARBA" id="ARBA00022729"/>
    </source>
</evidence>
<evidence type="ECO:0000256" key="3">
    <source>
        <dbReference type="ARBA" id="ARBA00022525"/>
    </source>
</evidence>
<dbReference type="PANTHER" id="PTHR11857:SF43">
    <property type="entry name" value="GEO07291P1-RELATED"/>
    <property type="match status" value="1"/>
</dbReference>
<reference evidence="6" key="1">
    <citation type="submission" date="2015-04" db="EMBL/GenBank/DDBJ databases">
        <title>The repertoire of odorant-binding proteins was not affected by host specialization in two Delia species (Diptera: Anthomyiidae).</title>
        <authorList>
            <person name="Matsuo T."/>
            <person name="Ohta S."/>
            <person name="Seto Y."/>
            <person name="Tamura K."/>
            <person name="Ishikawa Y."/>
        </authorList>
    </citation>
    <scope>NUCLEOTIDE SEQUENCE</scope>
    <source>
        <tissue evidence="6">Antenna</tissue>
    </source>
</reference>
<dbReference type="EMBL" id="LC042117">
    <property type="protein sequence ID" value="BAS69451.1"/>
    <property type="molecule type" value="mRNA"/>
</dbReference>
<evidence type="ECO:0000256" key="2">
    <source>
        <dbReference type="ARBA" id="ARBA00008098"/>
    </source>
</evidence>
<proteinExistence type="evidence at transcript level"/>
<accession>A0A0P0UVS9</accession>
<dbReference type="AlphaFoldDB" id="A0A0P0UVS9"/>
<feature type="signal peptide" evidence="5">
    <location>
        <begin position="1"/>
        <end position="19"/>
    </location>
</feature>
<dbReference type="GO" id="GO:0005615">
    <property type="term" value="C:extracellular space"/>
    <property type="evidence" value="ECO:0007669"/>
    <property type="project" value="TreeGrafter"/>
</dbReference>
<dbReference type="GO" id="GO:0007608">
    <property type="term" value="P:sensory perception of smell"/>
    <property type="evidence" value="ECO:0007669"/>
    <property type="project" value="TreeGrafter"/>
</dbReference>
<keyword evidence="4 5" id="KW-0732">Signal</keyword>
<dbReference type="SUPFAM" id="SSF47565">
    <property type="entry name" value="Insect pheromone/odorant-binding proteins"/>
    <property type="match status" value="1"/>
</dbReference>
<dbReference type="SMART" id="SM00708">
    <property type="entry name" value="PhBP"/>
    <property type="match status" value="1"/>
</dbReference>
<feature type="chain" id="PRO_5006056082" evidence="5">
    <location>
        <begin position="20"/>
        <end position="137"/>
    </location>
</feature>
<organism evidence="6">
    <name type="scientific">Delia platura</name>
    <dbReference type="NCBI Taxonomy" id="81723"/>
    <lineage>
        <taxon>Eukaryota</taxon>
        <taxon>Metazoa</taxon>
        <taxon>Ecdysozoa</taxon>
        <taxon>Arthropoda</taxon>
        <taxon>Hexapoda</taxon>
        <taxon>Insecta</taxon>
        <taxon>Pterygota</taxon>
        <taxon>Neoptera</taxon>
        <taxon>Endopterygota</taxon>
        <taxon>Diptera</taxon>
        <taxon>Brachycera</taxon>
        <taxon>Muscomorpha</taxon>
        <taxon>Muscoidea</taxon>
        <taxon>Anthomyiidae</taxon>
        <taxon>Anthomyiinae</taxon>
        <taxon>Delia</taxon>
    </lineage>
</organism>
<comment type="subcellular location">
    <subcellularLocation>
        <location evidence="1">Secreted</location>
    </subcellularLocation>
</comment>
<evidence type="ECO:0000256" key="1">
    <source>
        <dbReference type="ARBA" id="ARBA00004613"/>
    </source>
</evidence>
<dbReference type="InterPro" id="IPR006170">
    <property type="entry name" value="PBP/GOBP"/>
</dbReference>
<dbReference type="Pfam" id="PF01395">
    <property type="entry name" value="PBP_GOBP"/>
    <property type="match status" value="1"/>
</dbReference>
<name>A0A0P0UVS9_9MUSC</name>
<comment type="similarity">
    <text evidence="2">Belongs to the PBP/GOBP family.</text>
</comment>
<dbReference type="FunFam" id="1.10.238.20:FF:000001">
    <property type="entry name" value="General odorant-binding protein lush"/>
    <property type="match status" value="1"/>
</dbReference>
<sequence>MKFFVVLAVLAISGYAVNAQDPIKLTEEQKLIVLQHAAECAKQTSASKEALQDLRAGKFSNVDNNTKCFTNCFLEKSGFLVDGQVQPAVVSKKLGSIVGADKINTIMAQCNGSKGANNCDTAFELFKCYYLKNAAIL</sequence>
<keyword evidence="3" id="KW-0964">Secreted</keyword>
<evidence type="ECO:0000256" key="5">
    <source>
        <dbReference type="SAM" id="SignalP"/>
    </source>
</evidence>